<feature type="transmembrane region" description="Helical" evidence="6">
    <location>
        <begin position="133"/>
        <end position="156"/>
    </location>
</feature>
<protein>
    <recommendedName>
        <fullName evidence="6">TVP38/TMEM64 family membrane protein</fullName>
    </recommendedName>
</protein>
<dbReference type="InterPro" id="IPR032816">
    <property type="entry name" value="VTT_dom"/>
</dbReference>
<dbReference type="OrthoDB" id="9812980at2"/>
<evidence type="ECO:0000256" key="1">
    <source>
        <dbReference type="ARBA" id="ARBA00004651"/>
    </source>
</evidence>
<feature type="transmembrane region" description="Helical" evidence="6">
    <location>
        <begin position="162"/>
        <end position="182"/>
    </location>
</feature>
<evidence type="ECO:0000313" key="8">
    <source>
        <dbReference type="EMBL" id="QGU00634.1"/>
    </source>
</evidence>
<dbReference type="GO" id="GO:0005886">
    <property type="term" value="C:plasma membrane"/>
    <property type="evidence" value="ECO:0007669"/>
    <property type="project" value="UniProtKB-SubCell"/>
</dbReference>
<proteinExistence type="inferred from homology"/>
<reference evidence="9" key="1">
    <citation type="journal article" date="2019" name="Microbiology">
        <title>Complete Genome Sequence of an Uncultured Bacterium of the Candidate Phylum Bipolaricaulota.</title>
        <authorList>
            <person name="Kadnikov V.V."/>
            <person name="Mardanov A.V."/>
            <person name="Beletsky A.V."/>
            <person name="Frank Y.A."/>
            <person name="Karnachuk O.V."/>
            <person name="Ravin N.V."/>
        </authorList>
    </citation>
    <scope>NUCLEOTIDE SEQUENCE [LARGE SCALE GENOMIC DNA]</scope>
</reference>
<name>A0A6I6DIB9_9FIRM</name>
<accession>A0A6I6DIB9</accession>
<evidence type="ECO:0000256" key="5">
    <source>
        <dbReference type="ARBA" id="ARBA00023136"/>
    </source>
</evidence>
<dbReference type="RefSeq" id="WP_156204395.1">
    <property type="nucleotide sequence ID" value="NZ_CP046457.1"/>
</dbReference>
<keyword evidence="2 6" id="KW-1003">Cell membrane</keyword>
<evidence type="ECO:0000256" key="6">
    <source>
        <dbReference type="RuleBase" id="RU366058"/>
    </source>
</evidence>
<keyword evidence="3 6" id="KW-0812">Transmembrane</keyword>
<evidence type="ECO:0000256" key="3">
    <source>
        <dbReference type="ARBA" id="ARBA00022692"/>
    </source>
</evidence>
<organism evidence="8 9">
    <name type="scientific">Candidatus Syntrophocurvum alkaliphilum</name>
    <dbReference type="NCBI Taxonomy" id="2293317"/>
    <lineage>
        <taxon>Bacteria</taxon>
        <taxon>Bacillati</taxon>
        <taxon>Bacillota</taxon>
        <taxon>Clostridia</taxon>
        <taxon>Eubacteriales</taxon>
        <taxon>Syntrophomonadaceae</taxon>
        <taxon>Candidatus Syntrophocurvum</taxon>
    </lineage>
</organism>
<evidence type="ECO:0000256" key="4">
    <source>
        <dbReference type="ARBA" id="ARBA00022989"/>
    </source>
</evidence>
<feature type="transmembrane region" description="Helical" evidence="6">
    <location>
        <begin position="98"/>
        <end position="121"/>
    </location>
</feature>
<comment type="similarity">
    <text evidence="6">Belongs to the TVP38/TMEM64 family.</text>
</comment>
<comment type="subcellular location">
    <subcellularLocation>
        <location evidence="1 6">Cell membrane</location>
        <topology evidence="1 6">Multi-pass membrane protein</topology>
    </subcellularLocation>
</comment>
<dbReference type="Proteomes" id="UP000426444">
    <property type="component" value="Chromosome"/>
</dbReference>
<feature type="transmembrane region" description="Helical" evidence="6">
    <location>
        <begin position="17"/>
        <end position="43"/>
    </location>
</feature>
<evidence type="ECO:0000259" key="7">
    <source>
        <dbReference type="Pfam" id="PF09335"/>
    </source>
</evidence>
<dbReference type="Pfam" id="PF09335">
    <property type="entry name" value="VTT_dom"/>
    <property type="match status" value="1"/>
</dbReference>
<sequence length="192" mass="21033">MGVDINILTEYINSFGFYAPAIAFILFTCQAIFPVFPFIILAATGGILFGAKVGFLLAWLGALLGASIAFWCCRMWGTTKYIKLLESRYGYNFQTTDASIAFLTVILIRVFPVVPTPLINIGAALGGMSFKSFFFSSAIGKIPTAFLYTTLGLSLFNTQDLRYAFTIIGAILVLLVVGKYIVKKNTLRSLTK</sequence>
<dbReference type="PANTHER" id="PTHR12677:SF59">
    <property type="entry name" value="GOLGI APPARATUS MEMBRANE PROTEIN TVP38-RELATED"/>
    <property type="match status" value="1"/>
</dbReference>
<dbReference type="AlphaFoldDB" id="A0A6I6DIB9"/>
<dbReference type="KEGG" id="salq:SYNTR_2040"/>
<dbReference type="InterPro" id="IPR015414">
    <property type="entry name" value="TMEM64"/>
</dbReference>
<gene>
    <name evidence="8" type="ORF">SYNTR_2040</name>
</gene>
<dbReference type="EMBL" id="CP046457">
    <property type="protein sequence ID" value="QGU00634.1"/>
    <property type="molecule type" value="Genomic_DNA"/>
</dbReference>
<feature type="transmembrane region" description="Helical" evidence="6">
    <location>
        <begin position="55"/>
        <end position="78"/>
    </location>
</feature>
<keyword evidence="5 6" id="KW-0472">Membrane</keyword>
<dbReference type="PANTHER" id="PTHR12677">
    <property type="entry name" value="GOLGI APPARATUS MEMBRANE PROTEIN TVP38-RELATED"/>
    <property type="match status" value="1"/>
</dbReference>
<feature type="domain" description="VTT" evidence="7">
    <location>
        <begin position="36"/>
        <end position="152"/>
    </location>
</feature>
<keyword evidence="9" id="KW-1185">Reference proteome</keyword>
<evidence type="ECO:0000313" key="9">
    <source>
        <dbReference type="Proteomes" id="UP000426444"/>
    </source>
</evidence>
<keyword evidence="4 6" id="KW-1133">Transmembrane helix</keyword>
<evidence type="ECO:0000256" key="2">
    <source>
        <dbReference type="ARBA" id="ARBA00022475"/>
    </source>
</evidence>